<keyword evidence="2" id="KW-1185">Reference proteome</keyword>
<comment type="caution">
    <text evidence="1">The sequence shown here is derived from an EMBL/GenBank/DDBJ whole genome shotgun (WGS) entry which is preliminary data.</text>
</comment>
<accession>A0A8J2KAW8</accession>
<dbReference type="InterPro" id="IPR005312">
    <property type="entry name" value="DUF1759"/>
</dbReference>
<proteinExistence type="predicted"/>
<gene>
    <name evidence="1" type="ORF">AFUS01_LOCUS12687</name>
</gene>
<name>A0A8J2KAW8_9HEXA</name>
<dbReference type="OrthoDB" id="8052806at2759"/>
<reference evidence="1" key="1">
    <citation type="submission" date="2021-06" db="EMBL/GenBank/DDBJ databases">
        <authorList>
            <person name="Hodson N. C."/>
            <person name="Mongue J. A."/>
            <person name="Jaron S. K."/>
        </authorList>
    </citation>
    <scope>NUCLEOTIDE SEQUENCE</scope>
</reference>
<evidence type="ECO:0000313" key="2">
    <source>
        <dbReference type="Proteomes" id="UP000708208"/>
    </source>
</evidence>
<dbReference type="EMBL" id="CAJVCH010100856">
    <property type="protein sequence ID" value="CAG7723610.1"/>
    <property type="molecule type" value="Genomic_DNA"/>
</dbReference>
<dbReference type="Pfam" id="PF03564">
    <property type="entry name" value="DUF1759"/>
    <property type="match status" value="1"/>
</dbReference>
<dbReference type="InterPro" id="IPR008042">
    <property type="entry name" value="Retrotrans_Pao"/>
</dbReference>
<protein>
    <recommendedName>
        <fullName evidence="3">Peptidase aspartic putative domain-containing protein</fullName>
    </recommendedName>
</protein>
<dbReference type="Proteomes" id="UP000708208">
    <property type="component" value="Unassembled WGS sequence"/>
</dbReference>
<evidence type="ECO:0008006" key="3">
    <source>
        <dbReference type="Google" id="ProtNLM"/>
    </source>
</evidence>
<sequence length="1043" mass="118358">MYKKKVDDCFQEASHTLKAISQIAMDDEMDQTQLDFEEVEKKYEDLQLDLQTRLDTASATDPSKEVINDTGYQPAWDRVDKRFDNKWEIVQAVFSKLMSQNPVTAQSLTALRTLVDTTTECVSLVVLERPVTTWDDILIYAVVQKLDHDSRRQWELSLTSSDHPSFQSLVDFLEQRARALSSIEPIKAIVKIRDAHGGQQLCRVMLDNGSQRSLVTESFAQRLSLPRNKINVSIAGVEGNISASSRGIVNLLLSSIPNPNFNICVETLVIPKITGDTPTCPTPVNSWPHILNLNLAGPNFSEPGPIDVLFGANILNEIYIDGRRKGPPGTPTAYNSMLGWVLLGPASELTSQNISTSLIIQDSLDAKLGKFWKMQEMPSVSNFTPEEMECEQHFVDTHQREASGRYVVKLPFKPGHSPLGQSRNRALSRFQQQEARLQRNLEHKTLYDINFMREYESLGHMVQIPSADIKCEECSFYYLPHHAVFKWSSSTTKCRVVLDASCKSSSGMSLNDILMNGPIIQDNLFTHLLRFRLHAIPFVGYIEKMYRIICVTKEHWNFHRILWREDPALPLKEYWLTLLTFGTKSAPFLAKRSLRQCAMDARQNFPIAFTLVQRDFYVDNLMSGCSSLPEAIEAARQLPLMMERGNFNLREWFSSDVNLLNSIPEALRGTQKMIAFENDDSVGTLGLRWHLAFDSFKYQVNTLRDHSIVTKRSIVSDLASLYDPLGWLSPIMVIPKDLIRKMWQRKLQWDDEVPDASELAYSAAVYIRVVTNNEDVHVDLVTAKDKIAPVSQRSIPRLELCGAMLLSRPMRTVHSTLEIQFEEFHAWTDSQVVDTLPIVDSDVAIIPERALEEEKAITKTTLVNNSPTILQRFSSFQPMCSILAYCLRFVQNCRASAQIKKGLQPYIPKNSDFLSADESRRSLQKCIKICQQQQYQEEIRLLLKKKPFHSNSKIVSLSPFVDPSGILLVGGRIQKADIPEERKHPILLPRSHHLTTLIIKEEHCRLLHAGPQAVLASLTSRYWIVNSRDSVRAVVGGALSVFA</sequence>
<dbReference type="PANTHER" id="PTHR47331:SF1">
    <property type="entry name" value="GAG-LIKE PROTEIN"/>
    <property type="match status" value="1"/>
</dbReference>
<organism evidence="1 2">
    <name type="scientific">Allacma fusca</name>
    <dbReference type="NCBI Taxonomy" id="39272"/>
    <lineage>
        <taxon>Eukaryota</taxon>
        <taxon>Metazoa</taxon>
        <taxon>Ecdysozoa</taxon>
        <taxon>Arthropoda</taxon>
        <taxon>Hexapoda</taxon>
        <taxon>Collembola</taxon>
        <taxon>Symphypleona</taxon>
        <taxon>Sminthuridae</taxon>
        <taxon>Allacma</taxon>
    </lineage>
</organism>
<dbReference type="AlphaFoldDB" id="A0A8J2KAW8"/>
<evidence type="ECO:0000313" key="1">
    <source>
        <dbReference type="EMBL" id="CAG7723610.1"/>
    </source>
</evidence>
<dbReference type="Pfam" id="PF05380">
    <property type="entry name" value="Peptidase_A17"/>
    <property type="match status" value="1"/>
</dbReference>
<dbReference type="PANTHER" id="PTHR47331">
    <property type="entry name" value="PHD-TYPE DOMAIN-CONTAINING PROTEIN"/>
    <property type="match status" value="1"/>
</dbReference>